<protein>
    <submittedName>
        <fullName evidence="1">Uncharacterized protein</fullName>
    </submittedName>
</protein>
<organism evidence="1 2">
    <name type="scientific">Couchioplanes caeruleus</name>
    <dbReference type="NCBI Taxonomy" id="56438"/>
    <lineage>
        <taxon>Bacteria</taxon>
        <taxon>Bacillati</taxon>
        <taxon>Actinomycetota</taxon>
        <taxon>Actinomycetes</taxon>
        <taxon>Micromonosporales</taxon>
        <taxon>Micromonosporaceae</taxon>
        <taxon>Couchioplanes</taxon>
    </lineage>
</organism>
<sequence>MGIPWFLTVTGTDVDRRRFSPGQHTRFVLCVAKAEEILCAGHDGHSWLAKAPQRSSFKDGRSLDTVVSIGEYEEVGILYKPRGELVYEVTIPVEVAVQRFADADAEAEAVEFLLGLFRACVQDAGRRWKIGMPAATGAELATSGSGDAGDRVAVRSAPQDAHRARPVVEIHVPLEPAPGVGPDEYPYPWIDDVQDIVTELDEAADGAEEFDDGEEWGEHYVFFITGPDVQTLLAVASRLATLPRVPPGAFATITDDQAGEVWGAGPRVPLPVAIP</sequence>
<proteinExistence type="predicted"/>
<evidence type="ECO:0000313" key="1">
    <source>
        <dbReference type="EMBL" id="ROP33765.1"/>
    </source>
</evidence>
<dbReference type="AlphaFoldDB" id="A0A3N1GU19"/>
<dbReference type="Proteomes" id="UP000271683">
    <property type="component" value="Unassembled WGS sequence"/>
</dbReference>
<evidence type="ECO:0000313" key="2">
    <source>
        <dbReference type="Proteomes" id="UP000271683"/>
    </source>
</evidence>
<gene>
    <name evidence="1" type="ORF">EDD30_6806</name>
</gene>
<dbReference type="EMBL" id="RJKL01000001">
    <property type="protein sequence ID" value="ROP33765.1"/>
    <property type="molecule type" value="Genomic_DNA"/>
</dbReference>
<reference evidence="1 2" key="1">
    <citation type="submission" date="2018-11" db="EMBL/GenBank/DDBJ databases">
        <title>Sequencing the genomes of 1000 actinobacteria strains.</title>
        <authorList>
            <person name="Klenk H.-P."/>
        </authorList>
    </citation>
    <scope>NUCLEOTIDE SEQUENCE [LARGE SCALE GENOMIC DNA]</scope>
    <source>
        <strain evidence="1 2">DSM 43634</strain>
    </source>
</reference>
<accession>A0A3N1GU19</accession>
<comment type="caution">
    <text evidence="1">The sequence shown here is derived from an EMBL/GenBank/DDBJ whole genome shotgun (WGS) entry which is preliminary data.</text>
</comment>
<name>A0A3N1GU19_9ACTN</name>